<keyword evidence="1" id="KW-1133">Transmembrane helix</keyword>
<dbReference type="EMBL" id="BK016182">
    <property type="protein sequence ID" value="DAG00808.1"/>
    <property type="molecule type" value="Genomic_DNA"/>
</dbReference>
<sequence length="73" mass="8518">MLNLSFETLEFLKIILDIILGCILGFLIHTALTKFVDKIFDVYNEDGEIRLLFIILPSCFIVLLLWGIVTWMR</sequence>
<accession>A0A8S5V229</accession>
<reference evidence="2" key="1">
    <citation type="journal article" date="2021" name="Proc. Natl. Acad. Sci. U.S.A.">
        <title>A Catalog of Tens of Thousands of Viruses from Human Metagenomes Reveals Hidden Associations with Chronic Diseases.</title>
        <authorList>
            <person name="Tisza M.J."/>
            <person name="Buck C.B."/>
        </authorList>
    </citation>
    <scope>NUCLEOTIDE SEQUENCE</scope>
    <source>
        <strain evidence="2">CtJ2i1</strain>
    </source>
</reference>
<feature type="transmembrane region" description="Helical" evidence="1">
    <location>
        <begin position="12"/>
        <end position="32"/>
    </location>
</feature>
<proteinExistence type="predicted"/>
<evidence type="ECO:0000256" key="1">
    <source>
        <dbReference type="SAM" id="Phobius"/>
    </source>
</evidence>
<name>A0A8S5V229_9CAUD</name>
<protein>
    <submittedName>
        <fullName evidence="2">Uncharacterized protein</fullName>
    </submittedName>
</protein>
<keyword evidence="1" id="KW-0472">Membrane</keyword>
<evidence type="ECO:0000313" key="2">
    <source>
        <dbReference type="EMBL" id="DAG00808.1"/>
    </source>
</evidence>
<keyword evidence="1" id="KW-0812">Transmembrane</keyword>
<feature type="transmembrane region" description="Helical" evidence="1">
    <location>
        <begin position="52"/>
        <end position="72"/>
    </location>
</feature>
<organism evidence="2">
    <name type="scientific">Myoviridae sp. ctJ2i1</name>
    <dbReference type="NCBI Taxonomy" id="2825079"/>
    <lineage>
        <taxon>Viruses</taxon>
        <taxon>Duplodnaviria</taxon>
        <taxon>Heunggongvirae</taxon>
        <taxon>Uroviricota</taxon>
        <taxon>Caudoviricetes</taxon>
    </lineage>
</organism>